<feature type="compositionally biased region" description="Basic and acidic residues" evidence="1">
    <location>
        <begin position="273"/>
        <end position="283"/>
    </location>
</feature>
<dbReference type="VEuPathDB" id="TriTrypDB:LdBPK_312250.1"/>
<organism evidence="2 3">
    <name type="scientific">Leishmania donovani</name>
    <dbReference type="NCBI Taxonomy" id="5661"/>
    <lineage>
        <taxon>Eukaryota</taxon>
        <taxon>Discoba</taxon>
        <taxon>Euglenozoa</taxon>
        <taxon>Kinetoplastea</taxon>
        <taxon>Metakinetoplastina</taxon>
        <taxon>Trypanosomatida</taxon>
        <taxon>Trypanosomatidae</taxon>
        <taxon>Leishmaniinae</taxon>
        <taxon>Leishmania</taxon>
    </lineage>
</organism>
<dbReference type="AlphaFoldDB" id="A0A6J8FHS0"/>
<proteinExistence type="predicted"/>
<feature type="region of interest" description="Disordered" evidence="1">
    <location>
        <begin position="193"/>
        <end position="213"/>
    </location>
</feature>
<dbReference type="Proteomes" id="UP000601710">
    <property type="component" value="Chromosome 31"/>
</dbReference>
<feature type="compositionally biased region" description="Basic and acidic residues" evidence="1">
    <location>
        <begin position="570"/>
        <end position="583"/>
    </location>
</feature>
<name>A0A6J8FHS0_LEIDO</name>
<evidence type="ECO:0000313" key="2">
    <source>
        <dbReference type="EMBL" id="CAC5432649.1"/>
    </source>
</evidence>
<accession>A0A6J8FHS0</accession>
<evidence type="ECO:0000256" key="1">
    <source>
        <dbReference type="SAM" id="MobiDB-lite"/>
    </source>
</evidence>
<feature type="region of interest" description="Disordered" evidence="1">
    <location>
        <begin position="491"/>
        <end position="516"/>
    </location>
</feature>
<evidence type="ECO:0000313" key="3">
    <source>
        <dbReference type="Proteomes" id="UP000601710"/>
    </source>
</evidence>
<feature type="region of interest" description="Disordered" evidence="1">
    <location>
        <begin position="315"/>
        <end position="342"/>
    </location>
</feature>
<feature type="compositionally biased region" description="Polar residues" evidence="1">
    <location>
        <begin position="263"/>
        <end position="272"/>
    </location>
</feature>
<feature type="region of interest" description="Disordered" evidence="1">
    <location>
        <begin position="50"/>
        <end position="77"/>
    </location>
</feature>
<feature type="compositionally biased region" description="Polar residues" evidence="1">
    <location>
        <begin position="288"/>
        <end position="297"/>
    </location>
</feature>
<gene>
    <name evidence="2" type="ORF">LDHU3_31.3980</name>
</gene>
<dbReference type="VEuPathDB" id="TriTrypDB:LDHU3_31.3980"/>
<sequence>MGNAVFCRADKEAGTECSTHGQIGQQRLLEKCPRRQKTLKPHLCDEAKAVWSTTPARADGRGGRSPEQQRQQQQNDLSSFTGISPVELSSVSTSISLIPDCGCASATPQLEWLQSSLPPSVSDPNLEPPHEYTVDFDTLSSDARPDRIAAAPHVGGSTESSSRSSYFTLSMSGLEMPPDLGFAAHLERVASPELRAPPSNSPTPVQPPLLAASPAERPHWNDAMLPAAALPVTAVSPTVPVAPSPYSPFARNASTGPKKPTGNWCSSDSESASPRREAPKMQKEPMNASPTHPTQSQPHRRPFRQVTPLQAVHEVKSTDAVTSSAAHKGSKGHPQDTLPRRRLTDKGGASALILPPLDGAGALGAKAAAKAAYTGSSSIAGLHGSQPPLVPKDLLCYRENTLTGGDAYRAKTANNRGCAQSSASPRCALVARKMDEASAAATPPSGAPALPLPLNGDVSSLQGCAEQGYARLPLVKGASASFTAMKPVQANATQQTTQSGTNGGVCDNPASYQPPWHVAPDEDDAITQLKFTAHAAATSSSLMRANWQTATAATTANQSHASTSSVSISKEAHPHSALRDTMKRRSLTLTERGARQDAASTAHLQVSGQGASAPSRLPSANCMEVRTTEKAQDSLVSAPVPFSPSLRQVGAGEQCCSRSDDGSESPGEDKERPSGDGECLPRSQSVCDLPPNLGASHRVDSILKKTSSYRSLNGSPVERTLPAVGSVSFLLCEQEASLAMVSRQGVFKAVSHHAKPRQKEDHRLFEGS</sequence>
<feature type="region of interest" description="Disordered" evidence="1">
    <location>
        <begin position="553"/>
        <end position="685"/>
    </location>
</feature>
<feature type="compositionally biased region" description="Low complexity" evidence="1">
    <location>
        <begin position="491"/>
        <end position="500"/>
    </location>
</feature>
<dbReference type="EMBL" id="LR812651">
    <property type="protein sequence ID" value="CAC5432649.1"/>
    <property type="molecule type" value="Genomic_DNA"/>
</dbReference>
<feature type="compositionally biased region" description="Polar residues" evidence="1">
    <location>
        <begin position="598"/>
        <end position="612"/>
    </location>
</feature>
<feature type="compositionally biased region" description="Low complexity" evidence="1">
    <location>
        <begin position="553"/>
        <end position="565"/>
    </location>
</feature>
<protein>
    <submittedName>
        <fullName evidence="2">Hypothetical_protein_conserved</fullName>
    </submittedName>
</protein>
<reference evidence="2" key="1">
    <citation type="submission" date="2020-06" db="EMBL/GenBank/DDBJ databases">
        <authorList>
            <person name="Camacho E."/>
            <person name="Gonzalez-de la Fuente S."/>
            <person name="Rastrojo A."/>
            <person name="Peiro-Pastor R."/>
            <person name="Solana JC."/>
            <person name="Tabera L."/>
            <person name="Gamarro F."/>
            <person name="Carrasco-Ramiro F."/>
            <person name="Requena JM."/>
            <person name="Aguado B."/>
        </authorList>
    </citation>
    <scope>NUCLEOTIDE SEQUENCE</scope>
</reference>
<dbReference type="VEuPathDB" id="TriTrypDB:LdCL_310030500"/>
<feature type="region of interest" description="Disordered" evidence="1">
    <location>
        <begin position="249"/>
        <end position="302"/>
    </location>
</feature>